<sequence>MAMVPGTPEDDRDADPRDGRDETRSERSDRNWSDILQELRVTQTGTQIVSGFLLTLAFQQRFAELNGFQTGTYLGLVLMAAACTALGLAPVALHRTLFGRHEKPEAVAIADGLLRSTLVLVALLTTGVVFFVFEVTVGLALAIAAGLLVLMLMIVLLLAMPRIVRSRSRSETAASHRLT</sequence>
<dbReference type="RefSeq" id="WP_163288681.1">
    <property type="nucleotide sequence ID" value="NZ_JAAGWY010000001.1"/>
</dbReference>
<dbReference type="InterPro" id="IPR046291">
    <property type="entry name" value="DUF6328"/>
</dbReference>
<keyword evidence="2" id="KW-0472">Membrane</keyword>
<feature type="transmembrane region" description="Helical" evidence="2">
    <location>
        <begin position="73"/>
        <end position="93"/>
    </location>
</feature>
<organism evidence="3 4">
    <name type="scientific">Leifsonia tongyongensis</name>
    <dbReference type="NCBI Taxonomy" id="1268043"/>
    <lineage>
        <taxon>Bacteria</taxon>
        <taxon>Bacillati</taxon>
        <taxon>Actinomycetota</taxon>
        <taxon>Actinomycetes</taxon>
        <taxon>Micrococcales</taxon>
        <taxon>Microbacteriaceae</taxon>
        <taxon>Leifsonia</taxon>
    </lineage>
</organism>
<feature type="compositionally biased region" description="Basic and acidic residues" evidence="1">
    <location>
        <begin position="14"/>
        <end position="29"/>
    </location>
</feature>
<reference evidence="3 4" key="1">
    <citation type="journal article" date="2014" name="J. Microbiol.">
        <title>Diaminobutyricibacter tongyongensis gen. nov., sp. nov. and Homoserinibacter gongjuensis gen. nov., sp. nov. belong to the family Microbacteriaceae.</title>
        <authorList>
            <person name="Kim S.J."/>
            <person name="Ahn J.H."/>
            <person name="Weon H.Y."/>
            <person name="Hamada M."/>
            <person name="Suzuki K."/>
            <person name="Kwon S.W."/>
        </authorList>
    </citation>
    <scope>NUCLEOTIDE SEQUENCE [LARGE SCALE GENOMIC DNA]</scope>
    <source>
        <strain evidence="3 4">NBRC 108724</strain>
    </source>
</reference>
<dbReference type="AlphaFoldDB" id="A0A6L9XVK8"/>
<protein>
    <submittedName>
        <fullName evidence="3">Sodium:proton antiporter</fullName>
    </submittedName>
</protein>
<feature type="transmembrane region" description="Helical" evidence="2">
    <location>
        <begin position="113"/>
        <end position="133"/>
    </location>
</feature>
<proteinExistence type="predicted"/>
<feature type="transmembrane region" description="Helical" evidence="2">
    <location>
        <begin position="139"/>
        <end position="160"/>
    </location>
</feature>
<evidence type="ECO:0000256" key="1">
    <source>
        <dbReference type="SAM" id="MobiDB-lite"/>
    </source>
</evidence>
<gene>
    <name evidence="3" type="ORF">G3T36_06260</name>
</gene>
<feature type="region of interest" description="Disordered" evidence="1">
    <location>
        <begin position="1"/>
        <end position="29"/>
    </location>
</feature>
<name>A0A6L9XVK8_9MICO</name>
<evidence type="ECO:0000313" key="3">
    <source>
        <dbReference type="EMBL" id="NEN05470.1"/>
    </source>
</evidence>
<keyword evidence="2" id="KW-1133">Transmembrane helix</keyword>
<dbReference type="EMBL" id="JAAGWY010000001">
    <property type="protein sequence ID" value="NEN05470.1"/>
    <property type="molecule type" value="Genomic_DNA"/>
</dbReference>
<keyword evidence="4" id="KW-1185">Reference proteome</keyword>
<accession>A0A6L9XVK8</accession>
<dbReference type="Proteomes" id="UP000474967">
    <property type="component" value="Unassembled WGS sequence"/>
</dbReference>
<comment type="caution">
    <text evidence="3">The sequence shown here is derived from an EMBL/GenBank/DDBJ whole genome shotgun (WGS) entry which is preliminary data.</text>
</comment>
<dbReference type="Pfam" id="PF19853">
    <property type="entry name" value="DUF6328"/>
    <property type="match status" value="1"/>
</dbReference>
<evidence type="ECO:0000256" key="2">
    <source>
        <dbReference type="SAM" id="Phobius"/>
    </source>
</evidence>
<evidence type="ECO:0000313" key="4">
    <source>
        <dbReference type="Proteomes" id="UP000474967"/>
    </source>
</evidence>
<keyword evidence="2" id="KW-0812">Transmembrane</keyword>